<evidence type="ECO:0000256" key="7">
    <source>
        <dbReference type="ARBA" id="ARBA00018337"/>
    </source>
</evidence>
<dbReference type="GeneID" id="37009298"/>
<keyword evidence="13" id="KW-0443">Lipid metabolism</keyword>
<dbReference type="GO" id="GO:0032049">
    <property type="term" value="P:cardiolipin biosynthetic process"/>
    <property type="evidence" value="ECO:0007669"/>
    <property type="project" value="InterPro"/>
</dbReference>
<evidence type="ECO:0000256" key="10">
    <source>
        <dbReference type="ARBA" id="ARBA00022695"/>
    </source>
</evidence>
<evidence type="ECO:0000256" key="12">
    <source>
        <dbReference type="ARBA" id="ARBA00022842"/>
    </source>
</evidence>
<evidence type="ECO:0000256" key="9">
    <source>
        <dbReference type="ARBA" id="ARBA00022679"/>
    </source>
</evidence>
<dbReference type="OrthoDB" id="341477at2759"/>
<dbReference type="PIRSF" id="PIRSF028840">
    <property type="entry name" value="Mmp37"/>
    <property type="match status" value="1"/>
</dbReference>
<evidence type="ECO:0000256" key="3">
    <source>
        <dbReference type="ARBA" id="ARBA00005119"/>
    </source>
</evidence>
<evidence type="ECO:0000256" key="13">
    <source>
        <dbReference type="ARBA" id="ARBA00023098"/>
    </source>
</evidence>
<dbReference type="Proteomes" id="UP000244309">
    <property type="component" value="Unassembled WGS sequence"/>
</dbReference>
<keyword evidence="11" id="KW-0999">Mitochondrion inner membrane</keyword>
<comment type="cofactor">
    <cofactor evidence="1">
        <name>Mg(2+)</name>
        <dbReference type="ChEBI" id="CHEBI:18420"/>
    </cofactor>
</comment>
<comment type="pathway">
    <text evidence="4">Lipid metabolism.</text>
</comment>
<dbReference type="UniPathway" id="UPA00557">
    <property type="reaction ID" value="UER00614"/>
</dbReference>
<gene>
    <name evidence="19" type="ORF">CXQ85_003968</name>
</gene>
<evidence type="ECO:0000313" key="19">
    <source>
        <dbReference type="EMBL" id="PVH23676.1"/>
    </source>
</evidence>
<evidence type="ECO:0000256" key="15">
    <source>
        <dbReference type="ARBA" id="ARBA00023136"/>
    </source>
</evidence>
<comment type="similarity">
    <text evidence="5">Belongs to the TAM41 family.</text>
</comment>
<comment type="subcellular location">
    <subcellularLocation>
        <location evidence="2">Mitochondrion inner membrane</location>
        <topology evidence="2">Peripheral membrane protein</topology>
        <orientation evidence="2">Matrix side</orientation>
    </subcellularLocation>
</comment>
<evidence type="ECO:0000256" key="6">
    <source>
        <dbReference type="ARBA" id="ARBA00012487"/>
    </source>
</evidence>
<dbReference type="EC" id="2.7.7.41" evidence="6"/>
<dbReference type="Pfam" id="PF09139">
    <property type="entry name" value="Tam41_Mmp37"/>
    <property type="match status" value="1"/>
</dbReference>
<keyword evidence="12" id="KW-0460">Magnesium</keyword>
<dbReference type="STRING" id="45357.A0A2V1B1E1"/>
<name>A0A2V1B1E1_9ASCO</name>
<dbReference type="PANTHER" id="PTHR13619">
    <property type="entry name" value="PHOSPHATIDATE CYTIDYLYLTRANSFERASE, MITOCHONDRIAL"/>
    <property type="match status" value="1"/>
</dbReference>
<dbReference type="VEuPathDB" id="FungiDB:CXQ85_003968"/>
<proteinExistence type="inferred from homology"/>
<organism evidence="19 20">
    <name type="scientific">Candidozyma haemuli</name>
    <dbReference type="NCBI Taxonomy" id="45357"/>
    <lineage>
        <taxon>Eukaryota</taxon>
        <taxon>Fungi</taxon>
        <taxon>Dikarya</taxon>
        <taxon>Ascomycota</taxon>
        <taxon>Saccharomycotina</taxon>
        <taxon>Pichiomycetes</taxon>
        <taxon>Metschnikowiaceae</taxon>
        <taxon>Candidozyma</taxon>
    </lineage>
</organism>
<comment type="pathway">
    <text evidence="3">Phospholipid metabolism; CDP-diacylglycerol biosynthesis; CDP-diacylglycerol from sn-glycerol 3-phosphate: step 3/3.</text>
</comment>
<dbReference type="AlphaFoldDB" id="A0A2V1B1E1"/>
<evidence type="ECO:0000256" key="16">
    <source>
        <dbReference type="ARBA" id="ARBA00023209"/>
    </source>
</evidence>
<evidence type="ECO:0000256" key="4">
    <source>
        <dbReference type="ARBA" id="ARBA00005189"/>
    </source>
</evidence>
<evidence type="ECO:0000256" key="14">
    <source>
        <dbReference type="ARBA" id="ARBA00023128"/>
    </source>
</evidence>
<sequence>MSARCMDTPFATYREMDFSNQVQKGPRNACVDTLIEKIGLDNLSHVFGYGSGVLPQQGYDNVDPQVDVIIIANNTKEFHEKNLKMFPGHYSSLKFLGIDLVERIQQYGAGVYFNPYVPICDSGGQRQMIKYGVLSAKHAMEDVCEWSSMYVAGRLQKPVRHYKEDGLLLAANQFNLSSALNVTLLMLSAAKHGNTISFNQLYRTITSLSYMGDPRMLLGGENPNKVKNIVARQESEFATLYGPFIEEAIEKKYIEQLDEDSFRIQIGFHEKAEMINRLPLQFKRRLLLKHASRDGAILSEEEMPSGLSSDHLVSQLAENDGLHQSLGSAIQTTIRGPALGQTIKGVFTAGLVKSGMYAWEKKLKSWR</sequence>
<keyword evidence="15" id="KW-0472">Membrane</keyword>
<keyword evidence="17" id="KW-1208">Phospholipid metabolism</keyword>
<dbReference type="InterPro" id="IPR015222">
    <property type="entry name" value="Tam41"/>
</dbReference>
<dbReference type="EMBL" id="PKFO01000011">
    <property type="protein sequence ID" value="PVH23676.1"/>
    <property type="molecule type" value="Genomic_DNA"/>
</dbReference>
<evidence type="ECO:0000256" key="8">
    <source>
        <dbReference type="ARBA" id="ARBA00022516"/>
    </source>
</evidence>
<accession>A0A2V1B1E1</accession>
<evidence type="ECO:0000256" key="5">
    <source>
        <dbReference type="ARBA" id="ARBA00005458"/>
    </source>
</evidence>
<keyword evidence="16" id="KW-0594">Phospholipid biosynthesis</keyword>
<evidence type="ECO:0000256" key="18">
    <source>
        <dbReference type="ARBA" id="ARBA00029893"/>
    </source>
</evidence>
<keyword evidence="20" id="KW-1185">Reference proteome</keyword>
<dbReference type="GO" id="GO:0016024">
    <property type="term" value="P:CDP-diacylglycerol biosynthetic process"/>
    <property type="evidence" value="ECO:0007669"/>
    <property type="project" value="UniProtKB-UniPathway"/>
</dbReference>
<keyword evidence="14" id="KW-0496">Mitochondrion</keyword>
<evidence type="ECO:0000256" key="2">
    <source>
        <dbReference type="ARBA" id="ARBA00004443"/>
    </source>
</evidence>
<evidence type="ECO:0000256" key="11">
    <source>
        <dbReference type="ARBA" id="ARBA00022792"/>
    </source>
</evidence>
<protein>
    <recommendedName>
        <fullName evidence="7">Phosphatidate cytidylyltransferase, mitochondrial</fullName>
        <ecNumber evidence="6">2.7.7.41</ecNumber>
    </recommendedName>
    <alternativeName>
        <fullName evidence="18">CDP-diacylglycerol synthase</fullName>
    </alternativeName>
</protein>
<dbReference type="PANTHER" id="PTHR13619:SF0">
    <property type="entry name" value="PHOSPHATIDATE CYTIDYLYLTRANSFERASE, MITOCHONDRIAL"/>
    <property type="match status" value="1"/>
</dbReference>
<evidence type="ECO:0000313" key="20">
    <source>
        <dbReference type="Proteomes" id="UP000244309"/>
    </source>
</evidence>
<keyword evidence="8" id="KW-0444">Lipid biosynthesis</keyword>
<evidence type="ECO:0000256" key="17">
    <source>
        <dbReference type="ARBA" id="ARBA00023264"/>
    </source>
</evidence>
<comment type="caution">
    <text evidence="19">The sequence shown here is derived from an EMBL/GenBank/DDBJ whole genome shotgun (WGS) entry which is preliminary data.</text>
</comment>
<dbReference type="GO" id="GO:0004605">
    <property type="term" value="F:phosphatidate cytidylyltransferase activity"/>
    <property type="evidence" value="ECO:0007669"/>
    <property type="project" value="UniProtKB-EC"/>
</dbReference>
<evidence type="ECO:0000256" key="1">
    <source>
        <dbReference type="ARBA" id="ARBA00001946"/>
    </source>
</evidence>
<reference evidence="19 20" key="1">
    <citation type="submission" date="2017-12" db="EMBL/GenBank/DDBJ databases">
        <title>Genome Sequence of a Multidrug-Resistant Candida haemulonii Isolate from a Patient with Chronic Leg Ulcers in Israel.</title>
        <authorList>
            <person name="Chow N.A."/>
            <person name="Gade L."/>
            <person name="Batra D."/>
            <person name="Rowe L.A."/>
            <person name="Ben-Ami R."/>
            <person name="Loparev V.N."/>
            <person name="Litvintseva A.P."/>
        </authorList>
    </citation>
    <scope>NUCLEOTIDE SEQUENCE [LARGE SCALE GENOMIC DNA]</scope>
    <source>
        <strain evidence="19 20">B11899</strain>
    </source>
</reference>
<dbReference type="GO" id="GO:0005743">
    <property type="term" value="C:mitochondrial inner membrane"/>
    <property type="evidence" value="ECO:0007669"/>
    <property type="project" value="UniProtKB-SubCell"/>
</dbReference>
<dbReference type="RefSeq" id="XP_025344616.1">
    <property type="nucleotide sequence ID" value="XM_025487600.1"/>
</dbReference>
<keyword evidence="10" id="KW-0548">Nucleotidyltransferase</keyword>
<keyword evidence="9" id="KW-0808">Transferase</keyword>